<dbReference type="EMBL" id="CM045763">
    <property type="protein sequence ID" value="KAI8020726.1"/>
    <property type="molecule type" value="Genomic_DNA"/>
</dbReference>
<accession>A0ACC0I8T7</accession>
<dbReference type="Proteomes" id="UP001060215">
    <property type="component" value="Chromosome 6"/>
</dbReference>
<gene>
    <name evidence="1" type="ORF">LOK49_LG03G02702</name>
</gene>
<evidence type="ECO:0000313" key="2">
    <source>
        <dbReference type="Proteomes" id="UP001060215"/>
    </source>
</evidence>
<evidence type="ECO:0000313" key="1">
    <source>
        <dbReference type="EMBL" id="KAI8020726.1"/>
    </source>
</evidence>
<organism evidence="1 2">
    <name type="scientific">Camellia lanceoleosa</name>
    <dbReference type="NCBI Taxonomy" id="1840588"/>
    <lineage>
        <taxon>Eukaryota</taxon>
        <taxon>Viridiplantae</taxon>
        <taxon>Streptophyta</taxon>
        <taxon>Embryophyta</taxon>
        <taxon>Tracheophyta</taxon>
        <taxon>Spermatophyta</taxon>
        <taxon>Magnoliopsida</taxon>
        <taxon>eudicotyledons</taxon>
        <taxon>Gunneridae</taxon>
        <taxon>Pentapetalae</taxon>
        <taxon>asterids</taxon>
        <taxon>Ericales</taxon>
        <taxon>Theaceae</taxon>
        <taxon>Camellia</taxon>
    </lineage>
</organism>
<proteinExistence type="predicted"/>
<protein>
    <submittedName>
        <fullName evidence="1">E3 ubiquitin-protein ligase ATL4</fullName>
    </submittedName>
</protein>
<comment type="caution">
    <text evidence="1">The sequence shown here is derived from an EMBL/GenBank/DDBJ whole genome shotgun (WGS) entry which is preliminary data.</text>
</comment>
<reference evidence="1 2" key="1">
    <citation type="journal article" date="2022" name="Plant J.">
        <title>Chromosome-level genome of Camellia lanceoleosa provides a valuable resource for understanding genome evolution and self-incompatibility.</title>
        <authorList>
            <person name="Gong W."/>
            <person name="Xiao S."/>
            <person name="Wang L."/>
            <person name="Liao Z."/>
            <person name="Chang Y."/>
            <person name="Mo W."/>
            <person name="Hu G."/>
            <person name="Li W."/>
            <person name="Zhao G."/>
            <person name="Zhu H."/>
            <person name="Hu X."/>
            <person name="Ji K."/>
            <person name="Xiang X."/>
            <person name="Song Q."/>
            <person name="Yuan D."/>
            <person name="Jin S."/>
            <person name="Zhang L."/>
        </authorList>
    </citation>
    <scope>NUCLEOTIDE SEQUENCE [LARGE SCALE GENOMIC DNA]</scope>
    <source>
        <strain evidence="1">SQ_2022a</strain>
    </source>
</reference>
<name>A0ACC0I8T7_9ERIC</name>
<sequence length="344" mass="37281">MPRVLSSLDSSPPFLTVVGGTTTTTATTVTRPHLSHDEPSSSSASASIMIVIIIIASAIIVSASLYLFLRCLTRHCHRTFSAADVVSFSHNNNSNSRRVRCSYETQNASNDLISSLPVFTFGSVTGNLAGGDCSVCLSKFETNDQLRLLPLCCHAFHAECIDAWLSANQTCPLCRSTVHPTEADVLDKILSSSATVDRGNSFRIEIGNLSQRREASDSIDARNRRSYSIGGSFEYIVDDSYEVSVGSTHRRGVSAIDKDSTGAPASVPEPPGENLAAEVAGRSWLRDYMDRLSSISSRTMSFRSSSRFFTGSSRRSDAVVAVEDLEGNRVGEEISEIFRWLSGV</sequence>
<keyword evidence="2" id="KW-1185">Reference proteome</keyword>